<dbReference type="Pfam" id="PF23984">
    <property type="entry name" value="DUF7307"/>
    <property type="match status" value="1"/>
</dbReference>
<name>T2DL45_ALTMD</name>
<reference evidence="1 2" key="1">
    <citation type="journal article" date="2008" name="ISME J.">
        <title>Comparative genomics of two ecotypes of the marine planktonic copiotroph Alteromonas macleodii suggests alternative lifestyles associated with different kinds of particulate organic matter.</title>
        <authorList>
            <person name="Ivars-Martinez E."/>
            <person name="Martin-Cuadrado A.B."/>
            <person name="D'Auria G."/>
            <person name="Mira A."/>
            <person name="Ferriera S."/>
            <person name="Johnson J."/>
            <person name="Friedman R."/>
            <person name="Rodriguez-Valera F."/>
        </authorList>
    </citation>
    <scope>NUCLEOTIDE SEQUENCE [LARGE SCALE GENOMIC DNA]</scope>
    <source>
        <strain evidence="2">DSM 17117 / CIP 110805 / LMG 28347 / Deep ecotype</strain>
    </source>
</reference>
<dbReference type="AlphaFoldDB" id="T2DL45"/>
<reference evidence="1 2" key="2">
    <citation type="journal article" date="2015" name="Antonie Van Leeuwenhoek">
        <title>Ecophysiological diversity of a novel member of the genus Alteromonas, and description of Alteromonas mediterranea sp. nov.</title>
        <authorList>
            <person name="Ivanova E.P."/>
            <person name="Lopez-Perez M."/>
            <person name="Zabalos M."/>
            <person name="Nguyen S.H."/>
            <person name="Webb H.K."/>
            <person name="Ryan J."/>
            <person name="Lagutin K."/>
            <person name="Vyssotski M."/>
            <person name="Crawford R.J."/>
            <person name="Rodriguez-Valera F."/>
        </authorList>
    </citation>
    <scope>NUCLEOTIDE SEQUENCE [LARGE SCALE GENOMIC DNA]</scope>
    <source>
        <strain evidence="2">DSM 17117 / CIP 110805 / LMG 28347 / Deep ecotype</strain>
    </source>
</reference>
<accession>T2DL45</accession>
<gene>
    <name evidence="1" type="ORF">MADE_000001022560</name>
</gene>
<protein>
    <submittedName>
        <fullName evidence="1">Uncharacterized protein</fullName>
    </submittedName>
</protein>
<dbReference type="Proteomes" id="UP000001870">
    <property type="component" value="Chromosome"/>
</dbReference>
<dbReference type="RefSeq" id="WP_023559852.1">
    <property type="nucleotide sequence ID" value="NC_011138.3"/>
</dbReference>
<sequence>MSKLKELIGQALEERRTYRELDKKAKLHKEVFDDLKMQIIKICEELGIDATSIDGLANIRVSEKTHASVKDWDALIAWMKENDAFYLFQKRIASSAYNELLEQGEDIPGIEPFKQADVTIRELN</sequence>
<evidence type="ECO:0000313" key="2">
    <source>
        <dbReference type="Proteomes" id="UP000001870"/>
    </source>
</evidence>
<proteinExistence type="predicted"/>
<dbReference type="EMBL" id="CP001103">
    <property type="protein sequence ID" value="AGV54081.1"/>
    <property type="molecule type" value="Genomic_DNA"/>
</dbReference>
<keyword evidence="2" id="KW-1185">Reference proteome</keyword>
<dbReference type="InterPro" id="IPR055731">
    <property type="entry name" value="Pam3_gp33-like"/>
</dbReference>
<organism evidence="1 2">
    <name type="scientific">Alteromonas mediterranea (strain DSM 17117 / CIP 110805 / LMG 28347 / Deep ecotype)</name>
    <dbReference type="NCBI Taxonomy" id="1774373"/>
    <lineage>
        <taxon>Bacteria</taxon>
        <taxon>Pseudomonadati</taxon>
        <taxon>Pseudomonadota</taxon>
        <taxon>Gammaproteobacteria</taxon>
        <taxon>Alteromonadales</taxon>
        <taxon>Alteromonadaceae</taxon>
        <taxon>Alteromonas/Salinimonas group</taxon>
        <taxon>Alteromonas</taxon>
    </lineage>
</organism>
<dbReference type="HOGENOM" id="CLU_1999087_0_0_6"/>
<evidence type="ECO:0000313" key="1">
    <source>
        <dbReference type="EMBL" id="AGV54081.1"/>
    </source>
</evidence>
<dbReference type="KEGG" id="amc:MADE_000001022560"/>